<dbReference type="InterPro" id="IPR038109">
    <property type="entry name" value="DNA_bind_recomb_sf"/>
</dbReference>
<evidence type="ECO:0000259" key="3">
    <source>
        <dbReference type="PROSITE" id="PS51737"/>
    </source>
</evidence>
<keyword evidence="5" id="KW-1185">Reference proteome</keyword>
<dbReference type="Pfam" id="PF00239">
    <property type="entry name" value="Resolvase"/>
    <property type="match status" value="1"/>
</dbReference>
<dbReference type="Gene3D" id="3.40.50.1390">
    <property type="entry name" value="Resolvase, N-terminal catalytic domain"/>
    <property type="match status" value="1"/>
</dbReference>
<evidence type="ECO:0000313" key="5">
    <source>
        <dbReference type="Proteomes" id="UP000596049"/>
    </source>
</evidence>
<feature type="domain" description="Recombinase" evidence="3">
    <location>
        <begin position="191"/>
        <end position="313"/>
    </location>
</feature>
<evidence type="ECO:0000313" key="4">
    <source>
        <dbReference type="EMBL" id="QQP10706.1"/>
    </source>
</evidence>
<dbReference type="Pfam" id="PF13408">
    <property type="entry name" value="Zn_ribbon_recom"/>
    <property type="match status" value="1"/>
</dbReference>
<sequence>MSLFSTKNKYNKTSKNTDVIEQNTISIGVLIRVSTDMQVEEGDSLEMQMDLANNHAKQIKGLIYKPYIEEGVSARKVRIENRNIIQELMQDIRDGKVNYVIAYKRDRMFRNTMEYIGFLQFLADYNVEIYLSASGEQQVDLEAFKFAGASKMMEVVMSMVAEMESATTATRVSDTMLMKAKKGEFTGGSAPIGYTFGKGQYKLELLPRAKKVIELVEELYLEGIGMLSIAKYLNGGKIRGKEQLKEPILKPIRIEESTVEEWNHKNIHTILFNPIYTGHFSYESKMNPDLDRVIERSELIEVCRTEEKQKKINSAYEKRKSGVSERVTLNTQFLLSGLVYCSECGERMTVITSQPKNAKKQFSYYTCRNKRSSKKDNCQHNTLYRKEVLEKIVVDIAKEKIQHLIKPDMIETIKLKLEADKFTYSSEADKVKKDIDKLQTKLDNITELVSELDDDLDLQIVYLKKQKDILHELNDMKEFYSTLEEKSIQDQDNSFNLEEFMGLAVKFGHAFDSAPIGVKKQMLNNLFSDIYINKGGDIRMMLKVGLSDIKGGKASNDGASDDLNEVISSIMGRSPPVIEIVLRCGISSKRFVNKSIGNASGSLFCNV</sequence>
<protein>
    <submittedName>
        <fullName evidence="4">Recombinase family protein</fullName>
    </submittedName>
</protein>
<dbReference type="InterPro" id="IPR036162">
    <property type="entry name" value="Resolvase-like_N_sf"/>
</dbReference>
<dbReference type="PROSITE" id="PS51737">
    <property type="entry name" value="RECOMBINASE_DNA_BIND"/>
    <property type="match status" value="1"/>
</dbReference>
<dbReference type="SMART" id="SM00857">
    <property type="entry name" value="Resolvase"/>
    <property type="match status" value="1"/>
</dbReference>
<dbReference type="EMBL" id="CP067341">
    <property type="protein sequence ID" value="QQP10706.1"/>
    <property type="molecule type" value="Genomic_DNA"/>
</dbReference>
<name>A0ABX7AMJ5_9BACI</name>
<evidence type="ECO:0000259" key="2">
    <source>
        <dbReference type="PROSITE" id="PS51736"/>
    </source>
</evidence>
<dbReference type="PANTHER" id="PTHR30461">
    <property type="entry name" value="DNA-INVERTASE FROM LAMBDOID PROPHAGE"/>
    <property type="match status" value="1"/>
</dbReference>
<dbReference type="InterPro" id="IPR025827">
    <property type="entry name" value="Zn_ribbon_recom_dom"/>
</dbReference>
<dbReference type="Proteomes" id="UP000596049">
    <property type="component" value="Chromosome"/>
</dbReference>
<dbReference type="RefSeq" id="WP_053596757.1">
    <property type="nucleotide sequence ID" value="NZ_CP067341.1"/>
</dbReference>
<dbReference type="Gene3D" id="3.90.1750.20">
    <property type="entry name" value="Putative Large Serine Recombinase, Chain B, Domain 2"/>
    <property type="match status" value="1"/>
</dbReference>
<keyword evidence="1" id="KW-0175">Coiled coil</keyword>
<dbReference type="InterPro" id="IPR050639">
    <property type="entry name" value="SSR_resolvase"/>
</dbReference>
<organism evidence="4 5">
    <name type="scientific">Lysinibacillus agricola</name>
    <dbReference type="NCBI Taxonomy" id="2590012"/>
    <lineage>
        <taxon>Bacteria</taxon>
        <taxon>Bacillati</taxon>
        <taxon>Bacillota</taxon>
        <taxon>Bacilli</taxon>
        <taxon>Bacillales</taxon>
        <taxon>Bacillaceae</taxon>
        <taxon>Lysinibacillus</taxon>
    </lineage>
</organism>
<dbReference type="SUPFAM" id="SSF53041">
    <property type="entry name" value="Resolvase-like"/>
    <property type="match status" value="1"/>
</dbReference>
<dbReference type="PROSITE" id="PS51736">
    <property type="entry name" value="RECOMBINASES_3"/>
    <property type="match status" value="1"/>
</dbReference>
<reference evidence="4 5" key="1">
    <citation type="submission" date="2020-01" db="EMBL/GenBank/DDBJ databases">
        <authorList>
            <person name="Liu G."/>
            <person name="Liu B."/>
        </authorList>
    </citation>
    <scope>NUCLEOTIDE SEQUENCE [LARGE SCALE GENOMIC DNA]</scope>
    <source>
        <strain evidence="4 5">FJAT-51161</strain>
    </source>
</reference>
<dbReference type="CDD" id="cd00338">
    <property type="entry name" value="Ser_Recombinase"/>
    <property type="match status" value="1"/>
</dbReference>
<gene>
    <name evidence="4" type="ORF">FJQ98_15780</name>
</gene>
<dbReference type="PANTHER" id="PTHR30461:SF23">
    <property type="entry name" value="DNA RECOMBINASE-RELATED"/>
    <property type="match status" value="1"/>
</dbReference>
<dbReference type="InterPro" id="IPR011109">
    <property type="entry name" value="DNA_bind_recombinase_dom"/>
</dbReference>
<dbReference type="Pfam" id="PF07508">
    <property type="entry name" value="Recombinase"/>
    <property type="match status" value="1"/>
</dbReference>
<accession>A0ABX7AMJ5</accession>
<feature type="domain" description="Resolvase/invertase-type recombinase catalytic" evidence="2">
    <location>
        <begin position="26"/>
        <end position="183"/>
    </location>
</feature>
<dbReference type="InterPro" id="IPR006119">
    <property type="entry name" value="Resolv_N"/>
</dbReference>
<feature type="coiled-coil region" evidence="1">
    <location>
        <begin position="428"/>
        <end position="455"/>
    </location>
</feature>
<proteinExistence type="predicted"/>
<evidence type="ECO:0000256" key="1">
    <source>
        <dbReference type="SAM" id="Coils"/>
    </source>
</evidence>